<evidence type="ECO:0000313" key="7">
    <source>
        <dbReference type="Proteomes" id="UP001383192"/>
    </source>
</evidence>
<feature type="compositionally biased region" description="Polar residues" evidence="4">
    <location>
        <begin position="357"/>
        <end position="376"/>
    </location>
</feature>
<accession>A0AAW0CSN6</accession>
<keyword evidence="7" id="KW-1185">Reference proteome</keyword>
<feature type="compositionally biased region" description="Polar residues" evidence="4">
    <location>
        <begin position="479"/>
        <end position="488"/>
    </location>
</feature>
<comment type="similarity">
    <text evidence="1">Belongs to the peptidase C14B family.</text>
</comment>
<comment type="caution">
    <text evidence="6">The sequence shown here is derived from an EMBL/GenBank/DDBJ whole genome shotgun (WGS) entry which is preliminary data.</text>
</comment>
<sequence>MKIGKFYGFSRRPNIPVPPPIETDNSAEAVAPKHKKRALLIGVTAYLFVQEVQKNDGKQGMASRSGEGVLKGPHNDVKVMKKLLVEKYGYQEKDITTLLDDKDPKHKQPTKENMLAEIHNLVRGAMTGDRFFFHYAGHAVQVPNVDNKEEDGMDECLVPCDSNGNDDKLIKDDVLRNILVDKLPVGCQLVAIFDSCHSASLLDLKHFRCNRVYVPWMSKGRRQSDSMWNANVRKQAALVSNRVVYQAKRMTNNLVKSRRTSQDLLTGPQQLPPTPASYQTEFGSGSVSSSSSPVNIDQDASTGLERRMTRTRQRQSVATIRSNLNLDTSGSWLGGEKSVCDSPVNEFCDGLCRGPASPTTPKSRRSTFGNGKSPNSMLRLWDRETQHGDVISLGSCKDDQLAWEDSMGTSMTQSLVDILSRDPHPTFKDLMVKVSHEMHSRLLNIHQETKSYKKSKKLWRIRKRRKRSLEGDTKGLEMNNFQDPQLSSMRPLDMSKKWDL</sequence>
<dbReference type="Proteomes" id="UP001383192">
    <property type="component" value="Unassembled WGS sequence"/>
</dbReference>
<evidence type="ECO:0000256" key="4">
    <source>
        <dbReference type="SAM" id="MobiDB-lite"/>
    </source>
</evidence>
<keyword evidence="3" id="KW-0378">Hydrolase</keyword>
<gene>
    <name evidence="6" type="ORF">VNI00_009364</name>
</gene>
<organism evidence="6 7">
    <name type="scientific">Paramarasmius palmivorus</name>
    <dbReference type="NCBI Taxonomy" id="297713"/>
    <lineage>
        <taxon>Eukaryota</taxon>
        <taxon>Fungi</taxon>
        <taxon>Dikarya</taxon>
        <taxon>Basidiomycota</taxon>
        <taxon>Agaricomycotina</taxon>
        <taxon>Agaricomycetes</taxon>
        <taxon>Agaricomycetidae</taxon>
        <taxon>Agaricales</taxon>
        <taxon>Marasmiineae</taxon>
        <taxon>Marasmiaceae</taxon>
        <taxon>Paramarasmius</taxon>
    </lineage>
</organism>
<dbReference type="GO" id="GO:0006508">
    <property type="term" value="P:proteolysis"/>
    <property type="evidence" value="ECO:0007669"/>
    <property type="project" value="InterPro"/>
</dbReference>
<proteinExistence type="inferred from homology"/>
<dbReference type="InterPro" id="IPR050452">
    <property type="entry name" value="Metacaspase"/>
</dbReference>
<keyword evidence="3" id="KW-0645">Protease</keyword>
<evidence type="ECO:0000313" key="6">
    <source>
        <dbReference type="EMBL" id="KAK7041496.1"/>
    </source>
</evidence>
<feature type="region of interest" description="Disordered" evidence="4">
    <location>
        <begin position="353"/>
        <end position="376"/>
    </location>
</feature>
<dbReference type="SUPFAM" id="SSF52129">
    <property type="entry name" value="Caspase-like"/>
    <property type="match status" value="1"/>
</dbReference>
<dbReference type="PANTHER" id="PTHR48104:SF30">
    <property type="entry name" value="METACASPASE-1"/>
    <property type="match status" value="1"/>
</dbReference>
<evidence type="ECO:0000256" key="3">
    <source>
        <dbReference type="ARBA" id="ARBA00022807"/>
    </source>
</evidence>
<name>A0AAW0CSN6_9AGAR</name>
<dbReference type="GO" id="GO:0005737">
    <property type="term" value="C:cytoplasm"/>
    <property type="evidence" value="ECO:0007669"/>
    <property type="project" value="TreeGrafter"/>
</dbReference>
<feature type="domain" description="Peptidase C14 caspase" evidence="5">
    <location>
        <begin position="36"/>
        <end position="446"/>
    </location>
</feature>
<dbReference type="EMBL" id="JAYKXP010000034">
    <property type="protein sequence ID" value="KAK7041496.1"/>
    <property type="molecule type" value="Genomic_DNA"/>
</dbReference>
<evidence type="ECO:0000256" key="1">
    <source>
        <dbReference type="ARBA" id="ARBA00009005"/>
    </source>
</evidence>
<dbReference type="Pfam" id="PF00656">
    <property type="entry name" value="Peptidase_C14"/>
    <property type="match status" value="1"/>
</dbReference>
<feature type="compositionally biased region" description="Low complexity" evidence="4">
    <location>
        <begin position="283"/>
        <end position="292"/>
    </location>
</feature>
<keyword evidence="3" id="KW-0788">Thiol protease</keyword>
<keyword evidence="2" id="KW-0053">Apoptosis</keyword>
<evidence type="ECO:0000259" key="5">
    <source>
        <dbReference type="Pfam" id="PF00656"/>
    </source>
</evidence>
<dbReference type="InterPro" id="IPR011600">
    <property type="entry name" value="Pept_C14_caspase"/>
</dbReference>
<dbReference type="InterPro" id="IPR029030">
    <property type="entry name" value="Caspase-like_dom_sf"/>
</dbReference>
<evidence type="ECO:0000256" key="2">
    <source>
        <dbReference type="ARBA" id="ARBA00022703"/>
    </source>
</evidence>
<dbReference type="Gene3D" id="3.40.50.12660">
    <property type="match status" value="2"/>
</dbReference>
<dbReference type="PANTHER" id="PTHR48104">
    <property type="entry name" value="METACASPASE-4"/>
    <property type="match status" value="1"/>
</dbReference>
<protein>
    <recommendedName>
        <fullName evidence="5">Peptidase C14 caspase domain-containing protein</fullName>
    </recommendedName>
</protein>
<dbReference type="GO" id="GO:0004197">
    <property type="term" value="F:cysteine-type endopeptidase activity"/>
    <property type="evidence" value="ECO:0007669"/>
    <property type="project" value="InterPro"/>
</dbReference>
<dbReference type="GO" id="GO:0006915">
    <property type="term" value="P:apoptotic process"/>
    <property type="evidence" value="ECO:0007669"/>
    <property type="project" value="UniProtKB-KW"/>
</dbReference>
<feature type="region of interest" description="Disordered" evidence="4">
    <location>
        <begin position="463"/>
        <end position="500"/>
    </location>
</feature>
<feature type="region of interest" description="Disordered" evidence="4">
    <location>
        <begin position="256"/>
        <end position="316"/>
    </location>
</feature>
<reference evidence="6 7" key="1">
    <citation type="submission" date="2024-01" db="EMBL/GenBank/DDBJ databases">
        <title>A draft genome for a cacao thread blight-causing isolate of Paramarasmius palmivorus.</title>
        <authorList>
            <person name="Baruah I.K."/>
            <person name="Bukari Y."/>
            <person name="Amoako-Attah I."/>
            <person name="Meinhardt L.W."/>
            <person name="Bailey B.A."/>
            <person name="Cohen S.P."/>
        </authorList>
    </citation>
    <scope>NUCLEOTIDE SEQUENCE [LARGE SCALE GENOMIC DNA]</scope>
    <source>
        <strain evidence="6 7">GH-12</strain>
    </source>
</reference>
<dbReference type="AlphaFoldDB" id="A0AAW0CSN6"/>